<keyword evidence="2" id="KW-1185">Reference proteome</keyword>
<gene>
    <name evidence="1" type="ORF">CSHISOI_07226</name>
</gene>
<dbReference type="InterPro" id="IPR036291">
    <property type="entry name" value="NAD(P)-bd_dom_sf"/>
</dbReference>
<evidence type="ECO:0000313" key="1">
    <source>
        <dbReference type="EMBL" id="TQN68120.1"/>
    </source>
</evidence>
<dbReference type="Gene3D" id="3.40.50.720">
    <property type="entry name" value="NAD(P)-binding Rossmann-like Domain"/>
    <property type="match status" value="1"/>
</dbReference>
<accession>A0A5Q4BMC9</accession>
<dbReference type="Proteomes" id="UP000326340">
    <property type="component" value="Unassembled WGS sequence"/>
</dbReference>
<dbReference type="PANTHER" id="PTHR37540:SF5">
    <property type="entry name" value="TRANSCRIPTION FACTOR DOMAIN-CONTAINING PROTEIN"/>
    <property type="match status" value="1"/>
</dbReference>
<comment type="caution">
    <text evidence="1">The sequence shown here is derived from an EMBL/GenBank/DDBJ whole genome shotgun (WGS) entry which is preliminary data.</text>
</comment>
<organism evidence="1 2">
    <name type="scientific">Colletotrichum shisoi</name>
    <dbReference type="NCBI Taxonomy" id="2078593"/>
    <lineage>
        <taxon>Eukaryota</taxon>
        <taxon>Fungi</taxon>
        <taxon>Dikarya</taxon>
        <taxon>Ascomycota</taxon>
        <taxon>Pezizomycotina</taxon>
        <taxon>Sordariomycetes</taxon>
        <taxon>Hypocreomycetidae</taxon>
        <taxon>Glomerellales</taxon>
        <taxon>Glomerellaceae</taxon>
        <taxon>Colletotrichum</taxon>
        <taxon>Colletotrichum destructivum species complex</taxon>
    </lineage>
</organism>
<sequence length="316" mass="35187">MPDARCPMPDVPMPDVPMFELWAEADIEHHRKAGATVLRLDLTSSQADFDELAEQAIGIHGGVDVVVNNAGYPHFGTIEDDTVENWTKEFQTRVFGPLGDSASFRLLEWEMPLLTCCLDLAYLHSILFTTSFFYDNVRGHTSERTRYHSYRTIHELNKQLAHAKTAVAESTTTVVMAIALMAGCFGDADSAHMHMMGLKRIAELHGGMQSNSCLPLLQAKLSRRLCNVFKDVRGLSHIPNDSHNSGRKIPEMALEGLLTSVQARLLSLEFGNRGEAMADSRAPLRLSLVAYLTTVFWSLPGLKFDYPHLAAQFRQA</sequence>
<proteinExistence type="predicted"/>
<dbReference type="OrthoDB" id="4158087at2759"/>
<dbReference type="Pfam" id="PF00106">
    <property type="entry name" value="adh_short"/>
    <property type="match status" value="1"/>
</dbReference>
<reference evidence="1 2" key="1">
    <citation type="journal article" date="2019" name="Sci. Rep.">
        <title>Colletotrichum shisoi sp. nov., an anthracnose pathogen of Perilla frutescens in Japan: molecular phylogenetic, morphological and genomic evidence.</title>
        <authorList>
            <person name="Gan P."/>
            <person name="Tsushima A."/>
            <person name="Hiroyama R."/>
            <person name="Narusaka M."/>
            <person name="Takano Y."/>
            <person name="Narusaka Y."/>
            <person name="Kawaradani M."/>
            <person name="Damm U."/>
            <person name="Shirasu K."/>
        </authorList>
    </citation>
    <scope>NUCLEOTIDE SEQUENCE [LARGE SCALE GENOMIC DNA]</scope>
    <source>
        <strain evidence="1 2">PG-2018a</strain>
    </source>
</reference>
<dbReference type="AlphaFoldDB" id="A0A5Q4BMC9"/>
<evidence type="ECO:0000313" key="2">
    <source>
        <dbReference type="Proteomes" id="UP000326340"/>
    </source>
</evidence>
<dbReference type="EMBL" id="PUHP01000764">
    <property type="protein sequence ID" value="TQN68120.1"/>
    <property type="molecule type" value="Genomic_DNA"/>
</dbReference>
<dbReference type="PANTHER" id="PTHR37540">
    <property type="entry name" value="TRANSCRIPTION FACTOR (ACR-2), PUTATIVE-RELATED-RELATED"/>
    <property type="match status" value="1"/>
</dbReference>
<dbReference type="InterPro" id="IPR002347">
    <property type="entry name" value="SDR_fam"/>
</dbReference>
<protein>
    <submittedName>
        <fullName evidence="1">Uncharacterized protein</fullName>
    </submittedName>
</protein>
<name>A0A5Q4BMC9_9PEZI</name>
<dbReference type="SUPFAM" id="SSF51735">
    <property type="entry name" value="NAD(P)-binding Rossmann-fold domains"/>
    <property type="match status" value="1"/>
</dbReference>